<sequence>MTLFEHIETTTIQEKIEPDQPALNDQFIIDKVQFNFPGEILAGSVSSNILVLALKDCRILWIDLDKPNSIKDQQITALYFSPLADQLIVSCHKDNYYIASDLKPKLFTKIKDQITGVAWSNHSRKISILIGTVSGIVYDAILTNDKRFEKSITAVFTEKTPITGLYYFIAGSILIVYISSKTHLYQYLSVFKALEDVQFLNLLDNPDTVYIQEMIGGPNKLGIRIQSRSLNGSVFLYPEYLVWPTTPGVYSGKIQIIDGKEIGDSLLENIQLQPYPADIEIIDFTTTEYHYIILTPTNIIVVNKLEDKLIYTIPIPLGFEEIVIGLLKDELKKTFWIATNQSLYEIIITDEGKNIWKIFVDRKQYKEAMATTESKGIISVAYAEHCYSQKDYSLAADLFANTSLPLEQVAIRFSALENSEALQSYLMKKIALTKQSDVSQLLILLSWQLELLLSELELQEDLQRGKNQQSYLDKIKSFIRNYRDRFHSGTVYSLLKQHGREDLLLYYAELVNDTSTICDVHLRNQNFKDVLSVMATQKNPELFYKYSPILIQKIPDETIVIWTRCDFLEPRNLLPSMLHYCKADGQQNRVITYLEHIIRLAVRRGFWVKSGESVELHFKSGNPFLTESIWIQSLTCNSHCDCVMFNDLELAKSIIYKIEDDLETRKKLWLLLAKHVVVKNNDFKSALELCKEGNLKVEEVMQFFPDFVLIDDLKVELCEALRHYNENLQQLSAELDDSANNSELIRKDIRSLKTKYAMIPIVKSCDYCGRNLMTKQFHVFPCNHTFHSDCLKEAVSYD</sequence>
<dbReference type="InterPro" id="IPR036322">
    <property type="entry name" value="WD40_repeat_dom_sf"/>
</dbReference>
<feature type="domain" description="Pep3/Vps18 RING C-terminal" evidence="8">
    <location>
        <begin position="764"/>
        <end position="795"/>
    </location>
</feature>
<evidence type="ECO:0000313" key="9">
    <source>
        <dbReference type="EMBL" id="KAJ3262116.1"/>
    </source>
</evidence>
<comment type="caution">
    <text evidence="9">The sequence shown here is derived from an EMBL/GenBank/DDBJ whole genome shotgun (WGS) entry which is preliminary data.</text>
</comment>
<name>A0AAD5UME2_9FUNG</name>
<dbReference type="GO" id="GO:0006904">
    <property type="term" value="P:vesicle docking involved in exocytosis"/>
    <property type="evidence" value="ECO:0007669"/>
    <property type="project" value="TreeGrafter"/>
</dbReference>
<dbReference type="InterPro" id="IPR058919">
    <property type="entry name" value="Pep3/Vps18_RING_C"/>
</dbReference>
<dbReference type="GO" id="GO:0030674">
    <property type="term" value="F:protein-macromolecule adaptor activity"/>
    <property type="evidence" value="ECO:0007669"/>
    <property type="project" value="TreeGrafter"/>
</dbReference>
<dbReference type="GO" id="GO:0007032">
    <property type="term" value="P:endosome organization"/>
    <property type="evidence" value="ECO:0007669"/>
    <property type="project" value="TreeGrafter"/>
</dbReference>
<evidence type="ECO:0000256" key="6">
    <source>
        <dbReference type="SAM" id="Coils"/>
    </source>
</evidence>
<keyword evidence="10" id="KW-1185">Reference proteome</keyword>
<dbReference type="GO" id="GO:0030897">
    <property type="term" value="C:HOPS complex"/>
    <property type="evidence" value="ECO:0007669"/>
    <property type="project" value="TreeGrafter"/>
</dbReference>
<dbReference type="Proteomes" id="UP001210925">
    <property type="component" value="Unassembled WGS sequence"/>
</dbReference>
<dbReference type="AlphaFoldDB" id="A0AAD5UME2"/>
<reference evidence="9" key="1">
    <citation type="submission" date="2020-05" db="EMBL/GenBank/DDBJ databases">
        <title>Phylogenomic resolution of chytrid fungi.</title>
        <authorList>
            <person name="Stajich J.E."/>
            <person name="Amses K."/>
            <person name="Simmons R."/>
            <person name="Seto K."/>
            <person name="Myers J."/>
            <person name="Bonds A."/>
            <person name="Quandt C.A."/>
            <person name="Barry K."/>
            <person name="Liu P."/>
            <person name="Grigoriev I."/>
            <person name="Longcore J.E."/>
            <person name="James T.Y."/>
        </authorList>
    </citation>
    <scope>NUCLEOTIDE SEQUENCE</scope>
    <source>
        <strain evidence="9">PLAUS21</strain>
    </source>
</reference>
<evidence type="ECO:0000256" key="2">
    <source>
        <dbReference type="ARBA" id="ARBA00022771"/>
    </source>
</evidence>
<keyword evidence="3" id="KW-0862">Zinc</keyword>
<evidence type="ECO:0000256" key="3">
    <source>
        <dbReference type="ARBA" id="ARBA00022833"/>
    </source>
</evidence>
<dbReference type="Pfam" id="PF26148">
    <property type="entry name" value="VPS18_RING_C"/>
    <property type="match status" value="1"/>
</dbReference>
<dbReference type="EMBL" id="JADGKB010000003">
    <property type="protein sequence ID" value="KAJ3262116.1"/>
    <property type="molecule type" value="Genomic_DNA"/>
</dbReference>
<keyword evidence="6" id="KW-0175">Coiled coil</keyword>
<evidence type="ECO:0000256" key="1">
    <source>
        <dbReference type="ARBA" id="ARBA00022723"/>
    </source>
</evidence>
<dbReference type="PANTHER" id="PTHR23323">
    <property type="entry name" value="VACUOLAR PROTEIN SORTING-ASSOCIATED PROTEIN"/>
    <property type="match status" value="1"/>
</dbReference>
<accession>A0AAD5UME2</accession>
<dbReference type="GO" id="GO:0005768">
    <property type="term" value="C:endosome"/>
    <property type="evidence" value="ECO:0007669"/>
    <property type="project" value="TreeGrafter"/>
</dbReference>
<keyword evidence="1" id="KW-0479">Metal-binding</keyword>
<keyword evidence="2" id="KW-0863">Zinc-finger</keyword>
<dbReference type="PANTHER" id="PTHR23323:SF26">
    <property type="entry name" value="VACUOLAR PROTEIN SORTING-ASSOCIATED PROTEIN 18 HOMOLOG"/>
    <property type="match status" value="1"/>
</dbReference>
<dbReference type="InterPro" id="IPR007810">
    <property type="entry name" value="Pep3/Vps18_beta-prop"/>
</dbReference>
<dbReference type="GO" id="GO:0007033">
    <property type="term" value="P:vacuole organization"/>
    <property type="evidence" value="ECO:0007669"/>
    <property type="project" value="TreeGrafter"/>
</dbReference>
<dbReference type="Pfam" id="PF05131">
    <property type="entry name" value="Pep3_Vps18"/>
    <property type="match status" value="1"/>
</dbReference>
<comment type="subcellular location">
    <subcellularLocation>
        <location evidence="5">Endomembrane system</location>
        <topology evidence="5">Peripheral membrane protein</topology>
        <orientation evidence="5">Cytoplasmic side</orientation>
    </subcellularLocation>
</comment>
<evidence type="ECO:0000313" key="10">
    <source>
        <dbReference type="Proteomes" id="UP001210925"/>
    </source>
</evidence>
<dbReference type="SUPFAM" id="SSF50978">
    <property type="entry name" value="WD40 repeat-like"/>
    <property type="match status" value="1"/>
</dbReference>
<evidence type="ECO:0000259" key="8">
    <source>
        <dbReference type="Pfam" id="PF26148"/>
    </source>
</evidence>
<gene>
    <name evidence="9" type="ORF">HK103_003959</name>
</gene>
<evidence type="ECO:0000256" key="4">
    <source>
        <dbReference type="ARBA" id="ARBA00023136"/>
    </source>
</evidence>
<protein>
    <submittedName>
        <fullName evidence="9">Uncharacterized protein</fullName>
    </submittedName>
</protein>
<organism evidence="9 10">
    <name type="scientific">Boothiomyces macroporosus</name>
    <dbReference type="NCBI Taxonomy" id="261099"/>
    <lineage>
        <taxon>Eukaryota</taxon>
        <taxon>Fungi</taxon>
        <taxon>Fungi incertae sedis</taxon>
        <taxon>Chytridiomycota</taxon>
        <taxon>Chytridiomycota incertae sedis</taxon>
        <taxon>Chytridiomycetes</taxon>
        <taxon>Rhizophydiales</taxon>
        <taxon>Terramycetaceae</taxon>
        <taxon>Boothiomyces</taxon>
    </lineage>
</organism>
<keyword evidence="4" id="KW-0472">Membrane</keyword>
<feature type="coiled-coil region" evidence="6">
    <location>
        <begin position="714"/>
        <end position="748"/>
    </location>
</feature>
<evidence type="ECO:0000259" key="7">
    <source>
        <dbReference type="Pfam" id="PF05131"/>
    </source>
</evidence>
<dbReference type="GO" id="GO:0048284">
    <property type="term" value="P:organelle fusion"/>
    <property type="evidence" value="ECO:0007669"/>
    <property type="project" value="TreeGrafter"/>
</dbReference>
<dbReference type="GO" id="GO:0008270">
    <property type="term" value="F:zinc ion binding"/>
    <property type="evidence" value="ECO:0007669"/>
    <property type="project" value="UniProtKB-KW"/>
</dbReference>
<feature type="domain" description="Pep3/Vps18 beta-propeller" evidence="7">
    <location>
        <begin position="27"/>
        <end position="348"/>
    </location>
</feature>
<evidence type="ECO:0000256" key="5">
    <source>
        <dbReference type="ARBA" id="ARBA00029433"/>
    </source>
</evidence>
<proteinExistence type="predicted"/>